<sequence>MCFTIIKKTDFQLIIIKNKAIVDDEGITTVASKARRRKLGEDSDDDELGVAPPVNDIYRQRQQKRVK</sequence>
<dbReference type="Proteomes" id="UP000494256">
    <property type="component" value="Unassembled WGS sequence"/>
</dbReference>
<evidence type="ECO:0000313" key="2">
    <source>
        <dbReference type="EMBL" id="CAB3233707.1"/>
    </source>
</evidence>
<evidence type="ECO:0000313" key="3">
    <source>
        <dbReference type="Proteomes" id="UP000494256"/>
    </source>
</evidence>
<dbReference type="EMBL" id="CADEBD010000293">
    <property type="protein sequence ID" value="CAB3233707.1"/>
    <property type="molecule type" value="Genomic_DNA"/>
</dbReference>
<feature type="region of interest" description="Disordered" evidence="1">
    <location>
        <begin position="34"/>
        <end position="54"/>
    </location>
</feature>
<name>A0A8S0ZLG6_ARCPL</name>
<organism evidence="2 3">
    <name type="scientific">Arctia plantaginis</name>
    <name type="common">Wood tiger moth</name>
    <name type="synonym">Phalaena plantaginis</name>
    <dbReference type="NCBI Taxonomy" id="874455"/>
    <lineage>
        <taxon>Eukaryota</taxon>
        <taxon>Metazoa</taxon>
        <taxon>Ecdysozoa</taxon>
        <taxon>Arthropoda</taxon>
        <taxon>Hexapoda</taxon>
        <taxon>Insecta</taxon>
        <taxon>Pterygota</taxon>
        <taxon>Neoptera</taxon>
        <taxon>Endopterygota</taxon>
        <taxon>Lepidoptera</taxon>
        <taxon>Glossata</taxon>
        <taxon>Ditrysia</taxon>
        <taxon>Noctuoidea</taxon>
        <taxon>Erebidae</taxon>
        <taxon>Arctiinae</taxon>
        <taxon>Arctia</taxon>
    </lineage>
</organism>
<proteinExistence type="predicted"/>
<dbReference type="OrthoDB" id="7108654at2759"/>
<dbReference type="AlphaFoldDB" id="A0A8S0ZLG6"/>
<gene>
    <name evidence="2" type="ORF">APLA_LOCUS6200</name>
</gene>
<protein>
    <submittedName>
        <fullName evidence="2">Uncharacterized protein</fullName>
    </submittedName>
</protein>
<reference evidence="2 3" key="1">
    <citation type="submission" date="2020-04" db="EMBL/GenBank/DDBJ databases">
        <authorList>
            <person name="Wallbank WR R."/>
            <person name="Pardo Diaz C."/>
            <person name="Kozak K."/>
            <person name="Martin S."/>
            <person name="Jiggins C."/>
            <person name="Moest M."/>
            <person name="Warren A I."/>
            <person name="Byers J.R.P. K."/>
            <person name="Montejo-Kovacevich G."/>
            <person name="Yen C E."/>
        </authorList>
    </citation>
    <scope>NUCLEOTIDE SEQUENCE [LARGE SCALE GENOMIC DNA]</scope>
</reference>
<comment type="caution">
    <text evidence="2">The sequence shown here is derived from an EMBL/GenBank/DDBJ whole genome shotgun (WGS) entry which is preliminary data.</text>
</comment>
<evidence type="ECO:0000256" key="1">
    <source>
        <dbReference type="SAM" id="MobiDB-lite"/>
    </source>
</evidence>
<accession>A0A8S0ZLG6</accession>